<dbReference type="Pfam" id="PF01435">
    <property type="entry name" value="Peptidase_M48"/>
    <property type="match status" value="1"/>
</dbReference>
<evidence type="ECO:0000256" key="8">
    <source>
        <dbReference type="SAM" id="Phobius"/>
    </source>
</evidence>
<protein>
    <submittedName>
        <fullName evidence="10">BQ5605_C010g05924 protein</fullName>
    </submittedName>
</protein>
<dbReference type="Proteomes" id="UP000249464">
    <property type="component" value="Unassembled WGS sequence"/>
</dbReference>
<evidence type="ECO:0000259" key="9">
    <source>
        <dbReference type="Pfam" id="PF01435"/>
    </source>
</evidence>
<reference evidence="10 11" key="1">
    <citation type="submission" date="2016-11" db="EMBL/GenBank/DDBJ databases">
        <authorList>
            <person name="Jaros S."/>
            <person name="Januszkiewicz K."/>
            <person name="Wedrychowicz H."/>
        </authorList>
    </citation>
    <scope>NUCLEOTIDE SEQUENCE [LARGE SCALE GENOMIC DNA]</scope>
</reference>
<feature type="compositionally biased region" description="Low complexity" evidence="7">
    <location>
        <begin position="528"/>
        <end position="544"/>
    </location>
</feature>
<feature type="domain" description="Peptidase M48" evidence="9">
    <location>
        <begin position="300"/>
        <end position="482"/>
    </location>
</feature>
<dbReference type="EMBL" id="FQNC01000012">
    <property type="protein sequence ID" value="SGY13637.1"/>
    <property type="molecule type" value="Genomic_DNA"/>
</dbReference>
<dbReference type="GO" id="GO:0046872">
    <property type="term" value="F:metal ion binding"/>
    <property type="evidence" value="ECO:0007669"/>
    <property type="project" value="UniProtKB-KW"/>
</dbReference>
<gene>
    <name evidence="10" type="primary">BQ5605_C010g05924</name>
    <name evidence="10" type="ORF">BQ5605_C010G05924</name>
</gene>
<evidence type="ECO:0000256" key="2">
    <source>
        <dbReference type="ARBA" id="ARBA00022670"/>
    </source>
</evidence>
<feature type="transmembrane region" description="Helical" evidence="8">
    <location>
        <begin position="146"/>
        <end position="165"/>
    </location>
</feature>
<evidence type="ECO:0000256" key="3">
    <source>
        <dbReference type="ARBA" id="ARBA00022723"/>
    </source>
</evidence>
<dbReference type="Gene3D" id="3.30.2010.10">
    <property type="entry name" value="Metalloproteases ('zincins'), catalytic domain"/>
    <property type="match status" value="1"/>
</dbReference>
<feature type="transmembrane region" description="Helical" evidence="8">
    <location>
        <begin position="107"/>
        <end position="134"/>
    </location>
</feature>
<keyword evidence="6" id="KW-0482">Metalloprotease</keyword>
<keyword evidence="5" id="KW-0862">Zinc</keyword>
<dbReference type="PANTHER" id="PTHR22726:SF18">
    <property type="entry name" value="PEPTIDASE M48 DOMAIN-CONTAINING PROTEIN"/>
    <property type="match status" value="1"/>
</dbReference>
<keyword evidence="3" id="KW-0479">Metal-binding</keyword>
<organism evidence="10 11">
    <name type="scientific">Microbotryum silenes-dioicae</name>
    <dbReference type="NCBI Taxonomy" id="796604"/>
    <lineage>
        <taxon>Eukaryota</taxon>
        <taxon>Fungi</taxon>
        <taxon>Dikarya</taxon>
        <taxon>Basidiomycota</taxon>
        <taxon>Pucciniomycotina</taxon>
        <taxon>Microbotryomycetes</taxon>
        <taxon>Microbotryales</taxon>
        <taxon>Microbotryaceae</taxon>
        <taxon>Microbotryum</taxon>
    </lineage>
</organism>
<dbReference type="GO" id="GO:0006515">
    <property type="term" value="P:protein quality control for misfolded or incompletely synthesized proteins"/>
    <property type="evidence" value="ECO:0007669"/>
    <property type="project" value="TreeGrafter"/>
</dbReference>
<proteinExistence type="predicted"/>
<dbReference type="PANTHER" id="PTHR22726">
    <property type="entry name" value="METALLOENDOPEPTIDASE OMA1"/>
    <property type="match status" value="1"/>
</dbReference>
<keyword evidence="4" id="KW-0378">Hydrolase</keyword>
<feature type="compositionally biased region" description="Basic and acidic residues" evidence="7">
    <location>
        <begin position="511"/>
        <end position="527"/>
    </location>
</feature>
<evidence type="ECO:0000256" key="1">
    <source>
        <dbReference type="ARBA" id="ARBA00001947"/>
    </source>
</evidence>
<dbReference type="STRING" id="796604.A0A2X0MJA8"/>
<feature type="region of interest" description="Disordered" evidence="7">
    <location>
        <begin position="511"/>
        <end position="544"/>
    </location>
</feature>
<keyword evidence="8" id="KW-1133">Transmembrane helix</keyword>
<dbReference type="InterPro" id="IPR051156">
    <property type="entry name" value="Mito/Outer_Membr_Metalloprot"/>
</dbReference>
<evidence type="ECO:0000256" key="6">
    <source>
        <dbReference type="ARBA" id="ARBA00023049"/>
    </source>
</evidence>
<dbReference type="GO" id="GO:0004222">
    <property type="term" value="F:metalloendopeptidase activity"/>
    <property type="evidence" value="ECO:0007669"/>
    <property type="project" value="InterPro"/>
</dbReference>
<keyword evidence="11" id="KW-1185">Reference proteome</keyword>
<comment type="cofactor">
    <cofactor evidence="1">
        <name>Zn(2+)</name>
        <dbReference type="ChEBI" id="CHEBI:29105"/>
    </cofactor>
</comment>
<dbReference type="GO" id="GO:0034982">
    <property type="term" value="P:mitochondrial protein processing"/>
    <property type="evidence" value="ECO:0007669"/>
    <property type="project" value="TreeGrafter"/>
</dbReference>
<sequence length="544" mass="61560">MLRPGARSLWTIEFGNWSPSHLQAGCPGFPTWTAFRFASSLGSSTTQMRTYHHSITIYSRKWTRPLPLLLLPSGLAQRIHSARSPVSGPRTSQQLRGFHATRPHRDILFVSLSAFKAALLTVVRVSLIFLPVAWRWGMFKRFPRGAWRLGGIPLVATCLVLALGLNQSDKTARWRLLLMSEREELAWSNTRCVKILPSGLSNPDLLRRSRAELYSSFTSVEEIISNDQCVLMPPEDPRVEPVRRVIERLVQTLNDDAPLSFAQYLQEEMGSKVGSKESKRSKIVPSARIEVANMPWVPEKKMKKGTWDLYCIDLPKINAFVLSSKDFFVYSGLLSLVEDDENLLAALLAHECVHLTERHSVEELGFLALSGVVFDILHGTGWALTLCFPMVGDALSAFFTFVDRKVGQRAYSRKLKTEADELGLELMARAGFNTHASITLWEILNEVEQDVQERGEHGKIIDDIALLRTHPSGEQRLDNLKKHLPAAIKLYEHTLREKEGQLAAEHRIREEEAEHHRIQLEEDEQRRAAAAAAREGQQQQKQQA</sequence>
<dbReference type="GO" id="GO:0005743">
    <property type="term" value="C:mitochondrial inner membrane"/>
    <property type="evidence" value="ECO:0007669"/>
    <property type="project" value="TreeGrafter"/>
</dbReference>
<evidence type="ECO:0000313" key="10">
    <source>
        <dbReference type="EMBL" id="SGY13637.1"/>
    </source>
</evidence>
<keyword evidence="2" id="KW-0645">Protease</keyword>
<keyword evidence="8" id="KW-0812">Transmembrane</keyword>
<keyword evidence="8" id="KW-0472">Membrane</keyword>
<evidence type="ECO:0000313" key="11">
    <source>
        <dbReference type="Proteomes" id="UP000249464"/>
    </source>
</evidence>
<evidence type="ECO:0000256" key="7">
    <source>
        <dbReference type="SAM" id="MobiDB-lite"/>
    </source>
</evidence>
<evidence type="ECO:0000256" key="4">
    <source>
        <dbReference type="ARBA" id="ARBA00022801"/>
    </source>
</evidence>
<dbReference type="InterPro" id="IPR001915">
    <property type="entry name" value="Peptidase_M48"/>
</dbReference>
<dbReference type="AlphaFoldDB" id="A0A2X0MJA8"/>
<evidence type="ECO:0000256" key="5">
    <source>
        <dbReference type="ARBA" id="ARBA00022833"/>
    </source>
</evidence>
<dbReference type="CDD" id="cd07331">
    <property type="entry name" value="M48C_Oma1_like"/>
    <property type="match status" value="1"/>
</dbReference>
<name>A0A2X0MJA8_9BASI</name>
<accession>A0A2X0MJA8</accession>